<dbReference type="GO" id="GO:0005524">
    <property type="term" value="F:ATP binding"/>
    <property type="evidence" value="ECO:0007669"/>
    <property type="project" value="UniProtKB-KW"/>
</dbReference>
<keyword evidence="3 8" id="KW-0347">Helicase</keyword>
<dbReference type="RefSeq" id="WP_015159062.1">
    <property type="nucleotide sequence ID" value="NC_019697.1"/>
</dbReference>
<dbReference type="SMART" id="SM00487">
    <property type="entry name" value="DEXDc"/>
    <property type="match status" value="1"/>
</dbReference>
<dbReference type="Pfam" id="PF00271">
    <property type="entry name" value="Helicase_C"/>
    <property type="match status" value="1"/>
</dbReference>
<evidence type="ECO:0000256" key="1">
    <source>
        <dbReference type="ARBA" id="ARBA00022741"/>
    </source>
</evidence>
<name>K9UEP4_CHAP6</name>
<dbReference type="GO" id="GO:0016787">
    <property type="term" value="F:hydrolase activity"/>
    <property type="evidence" value="ECO:0007669"/>
    <property type="project" value="UniProtKB-KW"/>
</dbReference>
<dbReference type="KEGG" id="cmp:Cha6605_1769"/>
<dbReference type="InterPro" id="IPR049730">
    <property type="entry name" value="SNF2/RAD54-like_C"/>
</dbReference>
<dbReference type="Gene3D" id="3.40.50.300">
    <property type="entry name" value="P-loop containing nucleotide triphosphate hydrolases"/>
    <property type="match status" value="1"/>
</dbReference>
<dbReference type="PANTHER" id="PTHR45766">
    <property type="entry name" value="DNA ANNEALING HELICASE AND ENDONUCLEASE ZRANB3 FAMILY MEMBER"/>
    <property type="match status" value="1"/>
</dbReference>
<dbReference type="Pfam" id="PF00176">
    <property type="entry name" value="SNF2-rel_dom"/>
    <property type="match status" value="1"/>
</dbReference>
<dbReference type="GO" id="GO:0004386">
    <property type="term" value="F:helicase activity"/>
    <property type="evidence" value="ECO:0007669"/>
    <property type="project" value="UniProtKB-KW"/>
</dbReference>
<dbReference type="InterPro" id="IPR000330">
    <property type="entry name" value="SNF2_N"/>
</dbReference>
<evidence type="ECO:0000256" key="2">
    <source>
        <dbReference type="ARBA" id="ARBA00022801"/>
    </source>
</evidence>
<dbReference type="CDD" id="cd18011">
    <property type="entry name" value="DEXDc_RapA"/>
    <property type="match status" value="1"/>
</dbReference>
<dbReference type="InterPro" id="IPR038718">
    <property type="entry name" value="SNF2-like_sf"/>
</dbReference>
<keyword evidence="2" id="KW-0378">Hydrolase</keyword>
<organism evidence="8 9">
    <name type="scientific">Chamaesiphon minutus (strain ATCC 27169 / PCC 6605)</name>
    <dbReference type="NCBI Taxonomy" id="1173020"/>
    <lineage>
        <taxon>Bacteria</taxon>
        <taxon>Bacillati</taxon>
        <taxon>Cyanobacteriota</taxon>
        <taxon>Cyanophyceae</taxon>
        <taxon>Gomontiellales</taxon>
        <taxon>Chamaesiphonaceae</taxon>
        <taxon>Chamaesiphon</taxon>
    </lineage>
</organism>
<dbReference type="PANTHER" id="PTHR45766:SF6">
    <property type="entry name" value="SWI_SNF-RELATED MATRIX-ASSOCIATED ACTIN-DEPENDENT REGULATOR OF CHROMATIN SUBFAMILY A-LIKE PROTEIN 1"/>
    <property type="match status" value="1"/>
</dbReference>
<feature type="domain" description="Helicase C-terminal" evidence="7">
    <location>
        <begin position="422"/>
        <end position="585"/>
    </location>
</feature>
<dbReference type="Proteomes" id="UP000010366">
    <property type="component" value="Chromosome"/>
</dbReference>
<dbReference type="InterPro" id="IPR014001">
    <property type="entry name" value="Helicase_ATP-bd"/>
</dbReference>
<keyword evidence="9" id="KW-1185">Reference proteome</keyword>
<accession>K9UEP4</accession>
<dbReference type="InterPro" id="IPR001650">
    <property type="entry name" value="Helicase_C-like"/>
</dbReference>
<dbReference type="HOGENOM" id="CLU_307750_0_0_3"/>
<dbReference type="CDD" id="cd18793">
    <property type="entry name" value="SF2_C_SNF"/>
    <property type="match status" value="1"/>
</dbReference>
<feature type="domain" description="Helicase ATP-binding" evidence="6">
    <location>
        <begin position="118"/>
        <end position="291"/>
    </location>
</feature>
<evidence type="ECO:0000259" key="7">
    <source>
        <dbReference type="PROSITE" id="PS51194"/>
    </source>
</evidence>
<protein>
    <submittedName>
        <fullName evidence="8">DNA/RNA helicase, superfamily II, SNF2 family</fullName>
    </submittedName>
</protein>
<keyword evidence="1" id="KW-0547">Nucleotide-binding</keyword>
<evidence type="ECO:0000313" key="8">
    <source>
        <dbReference type="EMBL" id="AFY92891.1"/>
    </source>
</evidence>
<feature type="region of interest" description="Disordered" evidence="5">
    <location>
        <begin position="894"/>
        <end position="920"/>
    </location>
</feature>
<evidence type="ECO:0000256" key="3">
    <source>
        <dbReference type="ARBA" id="ARBA00022806"/>
    </source>
</evidence>
<evidence type="ECO:0000256" key="4">
    <source>
        <dbReference type="ARBA" id="ARBA00022840"/>
    </source>
</evidence>
<dbReference type="STRING" id="1173020.Cha6605_1769"/>
<dbReference type="PROSITE" id="PS51194">
    <property type="entry name" value="HELICASE_CTER"/>
    <property type="match status" value="1"/>
</dbReference>
<keyword evidence="4" id="KW-0067">ATP-binding</keyword>
<dbReference type="Gene3D" id="3.40.50.10810">
    <property type="entry name" value="Tandem AAA-ATPase domain"/>
    <property type="match status" value="1"/>
</dbReference>
<evidence type="ECO:0000313" key="9">
    <source>
        <dbReference type="Proteomes" id="UP000010366"/>
    </source>
</evidence>
<dbReference type="PATRIC" id="fig|1173020.3.peg.2020"/>
<dbReference type="SMART" id="SM00490">
    <property type="entry name" value="HELICc"/>
    <property type="match status" value="1"/>
</dbReference>
<evidence type="ECO:0000256" key="5">
    <source>
        <dbReference type="SAM" id="MobiDB-lite"/>
    </source>
</evidence>
<sequence>MTIQSSIAPGARILCRDAEWLVKSTSRSTDGGRVIEAIGVSEFIRGRSVQFIEELETDLEVLQPEHTNLVADRSHGYVHSLLFIESHLRQTVPEDGKIYVGQQAAMDVMDYQLYPAYKSLAAPRQRILIADAVGLGKTLECGILVSELIRRDRGKRILVVTNKSMMVQFQKEFWVRFTIPLVKLDSGTIQRIRLQIPGNHNPFHYYDRTIISIDTLKQDREYRVYLEQAHWDIIVIDEAHNVAKRGQGASQRAKLAERLANRSDTLILLSATPHDGRPESFASLMNMLDPTAIADESDYTKEDIRDLYVRRFKKDVLRDLRLSIPERQVASVEAQASEIEERVFRALENLQLGGIDGNRKGKQLFKTTLLKSFLSSPAACLETVNNRLKLLRGNVNSAEPDLHELTELGQILEQVSIEQFSKYQRLLQLVQTDFKWNGKDPQDRLVIFTSRLESLRLLKQRLPIDLQLKPEAIEVLDGSMPDTDQNRVVEAFGQENSKVRILLATEVASEGLNLHYLSHKLIHFDIPWSLMTLQQRNGRIDRYGQTRPPQIRYLLTRSQLERMDEVERIIKVLLNKDEQAIKNIGDPSVFMGVFDAQAEEEYTARSIESGLSAAEFSAQLETNAAKGGDFDIFAWFENPDDGSLNAAQETVASPKVEQGKSLSLYPSTYDYAATALGAFETPIPNLNIQPAERSIELQIPAELERRYQRLPPEIRPSDKQLLQLNDRPNAIMQAWEEARRLETSFPQQQYLWDLHPLVEWLKDRGLFRFGRHQAPAIELNSGLAEGESVFILWGSFANQRGKTLMNRWLGVVFNGSKFDRIETLDTTVQRTRLGKTEIPNPGEIDPLLVKELEGLRAEAVRKSIAHLTQARAEFLQQLTPQLEEQRDRLSRLKGNHSRQLQLKFDQDTPTTATEQRRHQEEQRLDRLFQDYENWVDLSMTIEEYPYLKLVAVLRGVGSCH</sequence>
<dbReference type="PROSITE" id="PS51192">
    <property type="entry name" value="HELICASE_ATP_BIND_1"/>
    <property type="match status" value="1"/>
</dbReference>
<dbReference type="InterPro" id="IPR057342">
    <property type="entry name" value="DEXDc_RapA"/>
</dbReference>
<reference evidence="8 9" key="1">
    <citation type="submission" date="2012-05" db="EMBL/GenBank/DDBJ databases">
        <title>Finished chromosome of genome of Chamaesiphon sp. PCC 6605.</title>
        <authorList>
            <consortium name="US DOE Joint Genome Institute"/>
            <person name="Gugger M."/>
            <person name="Coursin T."/>
            <person name="Rippka R."/>
            <person name="Tandeau De Marsac N."/>
            <person name="Huntemann M."/>
            <person name="Wei C.-L."/>
            <person name="Han J."/>
            <person name="Detter J.C."/>
            <person name="Han C."/>
            <person name="Tapia R."/>
            <person name="Chen A."/>
            <person name="Kyrpides N."/>
            <person name="Mavromatis K."/>
            <person name="Markowitz V."/>
            <person name="Szeto E."/>
            <person name="Ivanova N."/>
            <person name="Pagani I."/>
            <person name="Pati A."/>
            <person name="Goodwin L."/>
            <person name="Nordberg H.P."/>
            <person name="Cantor M.N."/>
            <person name="Hua S.X."/>
            <person name="Woyke T."/>
            <person name="Kerfeld C.A."/>
        </authorList>
    </citation>
    <scope>NUCLEOTIDE SEQUENCE [LARGE SCALE GENOMIC DNA]</scope>
    <source>
        <strain evidence="9">ATCC 27169 / PCC 6605</strain>
    </source>
</reference>
<evidence type="ECO:0000259" key="6">
    <source>
        <dbReference type="PROSITE" id="PS51192"/>
    </source>
</evidence>
<dbReference type="eggNOG" id="COG0553">
    <property type="taxonomic scope" value="Bacteria"/>
</dbReference>
<gene>
    <name evidence="8" type="ORF">Cha6605_1769</name>
</gene>
<dbReference type="SUPFAM" id="SSF52540">
    <property type="entry name" value="P-loop containing nucleoside triphosphate hydrolases"/>
    <property type="match status" value="2"/>
</dbReference>
<dbReference type="EMBL" id="CP003600">
    <property type="protein sequence ID" value="AFY92891.1"/>
    <property type="molecule type" value="Genomic_DNA"/>
</dbReference>
<dbReference type="AlphaFoldDB" id="K9UEP4"/>
<dbReference type="InterPro" id="IPR027417">
    <property type="entry name" value="P-loop_NTPase"/>
</dbReference>
<proteinExistence type="predicted"/>